<dbReference type="OrthoDB" id="10435011at2759"/>
<accession>A0A9W8WDF6</accession>
<comment type="caution">
    <text evidence="1">The sequence shown here is derived from an EMBL/GenBank/DDBJ whole genome shotgun (WGS) entry which is preliminary data.</text>
</comment>
<name>A0A9W8WDF6_9HYPO</name>
<gene>
    <name evidence="1" type="ORF">N0V84_005591</name>
</gene>
<reference evidence="1" key="1">
    <citation type="submission" date="2022-10" db="EMBL/GenBank/DDBJ databases">
        <title>Tapping the CABI collections for fungal endophytes: first genome assemblies for Collariella, Neodidymelliopsis, Ascochyta clinopodiicola, Didymella pomorum, Didymosphaeria variabile, Neocosmospora piperis and Neocucurbitaria cava.</title>
        <authorList>
            <person name="Hill R."/>
        </authorList>
    </citation>
    <scope>NUCLEOTIDE SEQUENCE</scope>
    <source>
        <strain evidence="1">IMI 366586</strain>
    </source>
</reference>
<dbReference type="Proteomes" id="UP001140502">
    <property type="component" value="Unassembled WGS sequence"/>
</dbReference>
<dbReference type="AlphaFoldDB" id="A0A9W8WDF6"/>
<sequence length="154" mass="18387">MVSEYGPLIPPELRRPPFVPRLHADELLARERIFNWRIMSKHMPYENYIRRAHDLAPWEMFLEFMAIDVVDQLTGRDGIKNWYLHPVPDFEDPQIQPLHGRWVRAFTFSEHVARSNEIQLTGDWLVRAEVRSYSYETLLNFDVRRHAVLQAFKG</sequence>
<evidence type="ECO:0000313" key="2">
    <source>
        <dbReference type="Proteomes" id="UP001140502"/>
    </source>
</evidence>
<evidence type="ECO:0000313" key="1">
    <source>
        <dbReference type="EMBL" id="KAJ4321010.1"/>
    </source>
</evidence>
<organism evidence="1 2">
    <name type="scientific">Fusarium piperis</name>
    <dbReference type="NCBI Taxonomy" id="1435070"/>
    <lineage>
        <taxon>Eukaryota</taxon>
        <taxon>Fungi</taxon>
        <taxon>Dikarya</taxon>
        <taxon>Ascomycota</taxon>
        <taxon>Pezizomycotina</taxon>
        <taxon>Sordariomycetes</taxon>
        <taxon>Hypocreomycetidae</taxon>
        <taxon>Hypocreales</taxon>
        <taxon>Nectriaceae</taxon>
        <taxon>Fusarium</taxon>
        <taxon>Fusarium solani species complex</taxon>
    </lineage>
</organism>
<proteinExistence type="predicted"/>
<keyword evidence="2" id="KW-1185">Reference proteome</keyword>
<dbReference type="EMBL" id="JAPEUR010000101">
    <property type="protein sequence ID" value="KAJ4321010.1"/>
    <property type="molecule type" value="Genomic_DNA"/>
</dbReference>
<protein>
    <submittedName>
        <fullName evidence="1">Uncharacterized protein</fullName>
    </submittedName>
</protein>